<dbReference type="InterPro" id="IPR029063">
    <property type="entry name" value="SAM-dependent_MTases_sf"/>
</dbReference>
<dbReference type="Pfam" id="PF03602">
    <property type="entry name" value="Cons_hypoth95"/>
    <property type="match status" value="1"/>
</dbReference>
<keyword evidence="1 3" id="KW-0489">Methyltransferase</keyword>
<proteinExistence type="predicted"/>
<keyword evidence="4" id="KW-1185">Reference proteome</keyword>
<dbReference type="Proteomes" id="UP000094463">
    <property type="component" value="Chromosome"/>
</dbReference>
<dbReference type="PANTHER" id="PTHR43542">
    <property type="entry name" value="METHYLTRANSFERASE"/>
    <property type="match status" value="1"/>
</dbReference>
<dbReference type="KEGG" id="bbev:BBEV_1931"/>
<dbReference type="GO" id="GO:0003676">
    <property type="term" value="F:nucleic acid binding"/>
    <property type="evidence" value="ECO:0007669"/>
    <property type="project" value="InterPro"/>
</dbReference>
<dbReference type="NCBIfam" id="TIGR00095">
    <property type="entry name" value="16S rRNA (guanine(966)-N(2))-methyltransferase RsmD"/>
    <property type="match status" value="1"/>
</dbReference>
<dbReference type="InterPro" id="IPR002052">
    <property type="entry name" value="DNA_methylase_N6_adenine_CS"/>
</dbReference>
<evidence type="ECO:0000313" key="3">
    <source>
        <dbReference type="EMBL" id="AOM83292.1"/>
    </source>
</evidence>
<dbReference type="GO" id="GO:0052913">
    <property type="term" value="F:16S rRNA (guanine(966)-N(2))-methyltransferase activity"/>
    <property type="evidence" value="ECO:0007669"/>
    <property type="project" value="UniProtKB-EC"/>
</dbReference>
<dbReference type="PIRSF" id="PIRSF004553">
    <property type="entry name" value="CHP00095"/>
    <property type="match status" value="1"/>
</dbReference>
<dbReference type="CDD" id="cd02440">
    <property type="entry name" value="AdoMet_MTases"/>
    <property type="match status" value="1"/>
</dbReference>
<dbReference type="Gene3D" id="3.40.50.150">
    <property type="entry name" value="Vaccinia Virus protein VP39"/>
    <property type="match status" value="1"/>
</dbReference>
<dbReference type="EC" id="2.1.1.171" evidence="3"/>
<evidence type="ECO:0000313" key="4">
    <source>
        <dbReference type="Proteomes" id="UP000094463"/>
    </source>
</evidence>
<keyword evidence="2 3" id="KW-0808">Transferase</keyword>
<dbReference type="EMBL" id="CP012502">
    <property type="protein sequence ID" value="AOM83292.1"/>
    <property type="molecule type" value="Genomic_DNA"/>
</dbReference>
<name>A0A1D7QWB1_9BACI</name>
<gene>
    <name evidence="3" type="primary">ylbH</name>
    <name evidence="3" type="ORF">BBEV_1931</name>
</gene>
<accession>A0A1D7QWB1</accession>
<evidence type="ECO:0000256" key="2">
    <source>
        <dbReference type="ARBA" id="ARBA00022679"/>
    </source>
</evidence>
<dbReference type="InterPro" id="IPR004398">
    <property type="entry name" value="RNA_MeTrfase_RsmD"/>
</dbReference>
<dbReference type="OrthoDB" id="9803017at2"/>
<reference evidence="3 4" key="1">
    <citation type="submission" date="2015-08" db="EMBL/GenBank/DDBJ databases">
        <title>The complete genome sequence of Bacillus beveridgei MLTeJB.</title>
        <authorList>
            <person name="Hanson T.E."/>
            <person name="Mesa C."/>
            <person name="Basesman S.M."/>
            <person name="Oremland R.S."/>
        </authorList>
    </citation>
    <scope>NUCLEOTIDE SEQUENCE [LARGE SCALE GENOMIC DNA]</scope>
    <source>
        <strain evidence="3 4">MLTeJB</strain>
    </source>
</reference>
<dbReference type="STRING" id="632773.BBEV_1931"/>
<dbReference type="PATRIC" id="fig|632773.3.peg.2021"/>
<dbReference type="RefSeq" id="WP_069365290.1">
    <property type="nucleotide sequence ID" value="NZ_CP012502.1"/>
</dbReference>
<sequence length="187" mass="20850">MRVISGQMKGKKLKSVAGMSTRPTSDKVKEAIYQILGPYFDGGVVLDLYAGSGAMGIEALSRGMDKGIFNDKTGQAIRTIKENLRETGLMEQSEVYRNDAQKALNHLAERNLQFHLIILDPPYQKQAIPENLSSICELDLLHAHGVILCEHDRKVELPEKIDGIVKVRNLAYGDTVISLYEWSELHA</sequence>
<dbReference type="SUPFAM" id="SSF53335">
    <property type="entry name" value="S-adenosyl-L-methionine-dependent methyltransferases"/>
    <property type="match status" value="1"/>
</dbReference>
<dbReference type="PROSITE" id="PS00092">
    <property type="entry name" value="N6_MTASE"/>
    <property type="match status" value="1"/>
</dbReference>
<evidence type="ECO:0000256" key="1">
    <source>
        <dbReference type="ARBA" id="ARBA00022603"/>
    </source>
</evidence>
<protein>
    <submittedName>
        <fullName evidence="3">Putative rRNA methyltransferase ylbH</fullName>
        <ecNumber evidence="3">2.1.1.171</ecNumber>
    </submittedName>
</protein>
<organism evidence="3 4">
    <name type="scientific">Salisediminibacterium beveridgei</name>
    <dbReference type="NCBI Taxonomy" id="632773"/>
    <lineage>
        <taxon>Bacteria</taxon>
        <taxon>Bacillati</taxon>
        <taxon>Bacillota</taxon>
        <taxon>Bacilli</taxon>
        <taxon>Bacillales</taxon>
        <taxon>Bacillaceae</taxon>
        <taxon>Salisediminibacterium</taxon>
    </lineage>
</organism>
<dbReference type="AlphaFoldDB" id="A0A1D7QWB1"/>
<dbReference type="PANTHER" id="PTHR43542:SF1">
    <property type="entry name" value="METHYLTRANSFERASE"/>
    <property type="match status" value="1"/>
</dbReference>